<evidence type="ECO:0000313" key="2">
    <source>
        <dbReference type="EMBL" id="KOO26818.1"/>
    </source>
</evidence>
<feature type="region of interest" description="Disordered" evidence="1">
    <location>
        <begin position="1"/>
        <end position="154"/>
    </location>
</feature>
<feature type="compositionally biased region" description="Low complexity" evidence="1">
    <location>
        <begin position="83"/>
        <end position="93"/>
    </location>
</feature>
<evidence type="ECO:0000256" key="1">
    <source>
        <dbReference type="SAM" id="MobiDB-lite"/>
    </source>
</evidence>
<proteinExistence type="predicted"/>
<keyword evidence="3" id="KW-1185">Reference proteome</keyword>
<accession>A0A0M0JKN2</accession>
<dbReference type="Proteomes" id="UP000037460">
    <property type="component" value="Unassembled WGS sequence"/>
</dbReference>
<evidence type="ECO:0000313" key="3">
    <source>
        <dbReference type="Proteomes" id="UP000037460"/>
    </source>
</evidence>
<comment type="caution">
    <text evidence="2">The sequence shown here is derived from an EMBL/GenBank/DDBJ whole genome shotgun (WGS) entry which is preliminary data.</text>
</comment>
<dbReference type="AlphaFoldDB" id="A0A0M0JKN2"/>
<sequence>MPSEDASDPSPKLTKVSVGDVGQSRAVSIDVDETARMRDDALGASVESEPLPASPAEEGWDSVEKRRVTRSQLAAEAKHSAKKAPAPSEAAGFGDAGEDEEDDDFFAGQYAAARDGSRRTSGKHSHSVRQTLQREYAIAAREHQRGGGTGRLER</sequence>
<feature type="compositionally biased region" description="Acidic residues" evidence="1">
    <location>
        <begin position="96"/>
        <end position="105"/>
    </location>
</feature>
<organism evidence="2 3">
    <name type="scientific">Chrysochromulina tobinii</name>
    <dbReference type="NCBI Taxonomy" id="1460289"/>
    <lineage>
        <taxon>Eukaryota</taxon>
        <taxon>Haptista</taxon>
        <taxon>Haptophyta</taxon>
        <taxon>Prymnesiophyceae</taxon>
        <taxon>Prymnesiales</taxon>
        <taxon>Chrysochromulinaceae</taxon>
        <taxon>Chrysochromulina</taxon>
    </lineage>
</organism>
<feature type="compositionally biased region" description="Basic and acidic residues" evidence="1">
    <location>
        <begin position="140"/>
        <end position="154"/>
    </location>
</feature>
<gene>
    <name evidence="2" type="ORF">Ctob_007419</name>
</gene>
<protein>
    <submittedName>
        <fullName evidence="2">Uncharacterized protein</fullName>
    </submittedName>
</protein>
<feature type="compositionally biased region" description="Low complexity" evidence="1">
    <location>
        <begin position="44"/>
        <end position="57"/>
    </location>
</feature>
<name>A0A0M0JKN2_9EUKA</name>
<reference evidence="3" key="1">
    <citation type="journal article" date="2015" name="PLoS Genet.">
        <title>Genome Sequence and Transcriptome Analyses of Chrysochromulina tobin: Metabolic Tools for Enhanced Algal Fitness in the Prominent Order Prymnesiales (Haptophyceae).</title>
        <authorList>
            <person name="Hovde B.T."/>
            <person name="Deodato C.R."/>
            <person name="Hunsperger H.M."/>
            <person name="Ryken S.A."/>
            <person name="Yost W."/>
            <person name="Jha R.K."/>
            <person name="Patterson J."/>
            <person name="Monnat R.J. Jr."/>
            <person name="Barlow S.B."/>
            <person name="Starkenburg S.R."/>
            <person name="Cattolico R.A."/>
        </authorList>
    </citation>
    <scope>NUCLEOTIDE SEQUENCE</scope>
    <source>
        <strain evidence="3">CCMP291</strain>
    </source>
</reference>
<dbReference type="EMBL" id="JWZX01002797">
    <property type="protein sequence ID" value="KOO26818.1"/>
    <property type="molecule type" value="Genomic_DNA"/>
</dbReference>